<comment type="similarity">
    <text evidence="3 12">Belongs to the SWEET sugar transporter family.</text>
</comment>
<dbReference type="PANTHER" id="PTHR10791">
    <property type="entry name" value="RAG1-ACTIVATING PROTEIN 1"/>
    <property type="match status" value="1"/>
</dbReference>
<dbReference type="GO" id="GO:0000139">
    <property type="term" value="C:Golgi membrane"/>
    <property type="evidence" value="ECO:0007669"/>
    <property type="project" value="UniProtKB-SubCell"/>
</dbReference>
<feature type="transmembrane region" description="Helical" evidence="12">
    <location>
        <begin position="215"/>
        <end position="237"/>
    </location>
</feature>
<feature type="transmembrane region" description="Helical" evidence="12">
    <location>
        <begin position="184"/>
        <end position="203"/>
    </location>
</feature>
<dbReference type="Gene3D" id="1.20.1280.290">
    <property type="match status" value="2"/>
</dbReference>
<keyword evidence="6 12" id="KW-0762">Sugar transport</keyword>
<dbReference type="GO" id="GO:0051119">
    <property type="term" value="F:sugar transmembrane transporter activity"/>
    <property type="evidence" value="ECO:0007669"/>
    <property type="project" value="InterPro"/>
</dbReference>
<evidence type="ECO:0000256" key="3">
    <source>
        <dbReference type="ARBA" id="ARBA00007809"/>
    </source>
</evidence>
<evidence type="ECO:0000256" key="9">
    <source>
        <dbReference type="ARBA" id="ARBA00022989"/>
    </source>
</evidence>
<organism evidence="13 14">
    <name type="scientific">Globodera rostochiensis</name>
    <name type="common">Golden nematode worm</name>
    <name type="synonym">Heterodera rostochiensis</name>
    <dbReference type="NCBI Taxonomy" id="31243"/>
    <lineage>
        <taxon>Eukaryota</taxon>
        <taxon>Metazoa</taxon>
        <taxon>Ecdysozoa</taxon>
        <taxon>Nematoda</taxon>
        <taxon>Chromadorea</taxon>
        <taxon>Rhabditida</taxon>
        <taxon>Tylenchina</taxon>
        <taxon>Tylenchomorpha</taxon>
        <taxon>Tylenchoidea</taxon>
        <taxon>Heteroderidae</taxon>
        <taxon>Heteroderinae</taxon>
        <taxon>Globodera</taxon>
    </lineage>
</organism>
<evidence type="ECO:0000256" key="10">
    <source>
        <dbReference type="ARBA" id="ARBA00023034"/>
    </source>
</evidence>
<evidence type="ECO:0000256" key="4">
    <source>
        <dbReference type="ARBA" id="ARBA00022448"/>
    </source>
</evidence>
<evidence type="ECO:0000256" key="7">
    <source>
        <dbReference type="ARBA" id="ARBA00022692"/>
    </source>
</evidence>
<comment type="function">
    <text evidence="12">Mediates sugar transport across membranes.</text>
</comment>
<sequence>MFESFPLIPANCSATFIKAPANFDLHIQIYKLPYDLLEVQIEQNFTFAVRNHENEAGGFVRALMIVNFVTTVAMFFCGIGICRQIWKRGDTVDIKPYSFLVGLLGSCYWFVYGVLMQQPLIQYVNVCQFVIYSAYIAFYWTMSRKRCLITSQTVGVFSLVALLFALLPFLGCSVVTPFWRTNPLGVVCAFLNVASFAAPLTMLKALARAGNTSVLPLPLCLGNLLVSAEWCLFGVLISDLCIVVPNTLGILLSSSQLLLFLVLPRKSKQRAPIVQFCDGIKGLFRRRVFCCASVAVTGQRSTVFWQENEQF</sequence>
<evidence type="ECO:0000256" key="6">
    <source>
        <dbReference type="ARBA" id="ARBA00022597"/>
    </source>
</evidence>
<proteinExistence type="inferred from homology"/>
<evidence type="ECO:0000256" key="1">
    <source>
        <dbReference type="ARBA" id="ARBA00004651"/>
    </source>
</evidence>
<keyword evidence="11 12" id="KW-0472">Membrane</keyword>
<reference evidence="14" key="1">
    <citation type="submission" date="2022-11" db="UniProtKB">
        <authorList>
            <consortium name="WormBaseParasite"/>
        </authorList>
    </citation>
    <scope>IDENTIFICATION</scope>
</reference>
<dbReference type="WBParaSite" id="Gr19_v10_g5425.t2">
    <property type="protein sequence ID" value="Gr19_v10_g5425.t2"/>
    <property type="gene ID" value="Gr19_v10_g5425"/>
</dbReference>
<dbReference type="FunFam" id="1.20.1280.290:FF:000004">
    <property type="entry name" value="Sugar transporter SWEET"/>
    <property type="match status" value="1"/>
</dbReference>
<dbReference type="InterPro" id="IPR004316">
    <property type="entry name" value="SWEET_rpt"/>
</dbReference>
<dbReference type="AlphaFoldDB" id="A0A914HXM9"/>
<keyword evidence="9 12" id="KW-1133">Transmembrane helix</keyword>
<feature type="transmembrane region" description="Helical" evidence="12">
    <location>
        <begin position="121"/>
        <end position="142"/>
    </location>
</feature>
<feature type="transmembrane region" description="Helical" evidence="12">
    <location>
        <begin position="59"/>
        <end position="82"/>
    </location>
</feature>
<dbReference type="PANTHER" id="PTHR10791:SF246">
    <property type="entry name" value="SUGAR TRANSPORTER SWEET1"/>
    <property type="match status" value="1"/>
</dbReference>
<keyword evidence="7 12" id="KW-0812">Transmembrane</keyword>
<evidence type="ECO:0000256" key="5">
    <source>
        <dbReference type="ARBA" id="ARBA00022475"/>
    </source>
</evidence>
<accession>A0A914HXM9</accession>
<evidence type="ECO:0000313" key="14">
    <source>
        <dbReference type="WBParaSite" id="Gr19_v10_g5425.t2"/>
    </source>
</evidence>
<dbReference type="Pfam" id="PF03083">
    <property type="entry name" value="MtN3_slv"/>
    <property type="match status" value="2"/>
</dbReference>
<keyword evidence="5" id="KW-1003">Cell membrane</keyword>
<protein>
    <recommendedName>
        <fullName evidence="12">Sugar transporter SWEET</fullName>
    </recommendedName>
</protein>
<evidence type="ECO:0000256" key="2">
    <source>
        <dbReference type="ARBA" id="ARBA00004653"/>
    </source>
</evidence>
<keyword evidence="13" id="KW-1185">Reference proteome</keyword>
<dbReference type="InterPro" id="IPR047664">
    <property type="entry name" value="SWEET"/>
</dbReference>
<evidence type="ECO:0000256" key="12">
    <source>
        <dbReference type="RuleBase" id="RU910715"/>
    </source>
</evidence>
<evidence type="ECO:0000256" key="11">
    <source>
        <dbReference type="ARBA" id="ARBA00023136"/>
    </source>
</evidence>
<keyword evidence="8" id="KW-0677">Repeat</keyword>
<keyword evidence="10" id="KW-0333">Golgi apparatus</keyword>
<evidence type="ECO:0000256" key="8">
    <source>
        <dbReference type="ARBA" id="ARBA00022737"/>
    </source>
</evidence>
<dbReference type="GO" id="GO:0005886">
    <property type="term" value="C:plasma membrane"/>
    <property type="evidence" value="ECO:0007669"/>
    <property type="project" value="UniProtKB-SubCell"/>
</dbReference>
<evidence type="ECO:0000313" key="13">
    <source>
        <dbReference type="Proteomes" id="UP000887572"/>
    </source>
</evidence>
<name>A0A914HXM9_GLORO</name>
<feature type="transmembrane region" description="Helical" evidence="12">
    <location>
        <begin position="154"/>
        <end position="178"/>
    </location>
</feature>
<dbReference type="Proteomes" id="UP000887572">
    <property type="component" value="Unplaced"/>
</dbReference>
<keyword evidence="4 12" id="KW-0813">Transport</keyword>
<feature type="transmembrane region" description="Helical" evidence="12">
    <location>
        <begin position="94"/>
        <end position="115"/>
    </location>
</feature>
<feature type="transmembrane region" description="Helical" evidence="12">
    <location>
        <begin position="243"/>
        <end position="263"/>
    </location>
</feature>
<comment type="subcellular location">
    <subcellularLocation>
        <location evidence="1 12">Cell membrane</location>
        <topology evidence="1 12">Multi-pass membrane protein</topology>
    </subcellularLocation>
    <subcellularLocation>
        <location evidence="2">Golgi apparatus membrane</location>
        <topology evidence="2">Multi-pass membrane protein</topology>
    </subcellularLocation>
</comment>